<reference evidence="1" key="1">
    <citation type="submission" date="2023-06" db="EMBL/GenBank/DDBJ databases">
        <title>Uncultivated large filamentous bacteria from sulfidic sediments reveal new species and different genomic features in energy metabolism and defense.</title>
        <authorList>
            <person name="Fonseca A."/>
        </authorList>
    </citation>
    <scope>NUCLEOTIDE SEQUENCE</scope>
    <source>
        <strain evidence="1">HSG4</strain>
    </source>
</reference>
<gene>
    <name evidence="1" type="ORF">QUF54_03115</name>
</gene>
<accession>A0ABT7VS16</accession>
<protein>
    <submittedName>
        <fullName evidence="1">Uncharacterized protein</fullName>
    </submittedName>
</protein>
<dbReference type="EMBL" id="JAUCGM010000116">
    <property type="protein sequence ID" value="MDM8562323.1"/>
    <property type="molecule type" value="Genomic_DNA"/>
</dbReference>
<keyword evidence="2" id="KW-1185">Reference proteome</keyword>
<sequence>MTETIECLTNEEIQEQYFKRIKAFFTQVEEWLPDELEISYPVPQRTVTDTTGTYQVGMASIYKKPEPDDFVVDIFPMGATTLLGEGILEIRGAFGEEKLIYFCRNTLPQVEYKPDMFRPIYRCVDSDGWYWLESSMSNRAVFVAREQLFDLIRMVSFYEFD</sequence>
<organism evidence="1 2">
    <name type="scientific">Candidatus Marithioploca araucensis</name>
    <dbReference type="NCBI Taxonomy" id="70273"/>
    <lineage>
        <taxon>Bacteria</taxon>
        <taxon>Pseudomonadati</taxon>
        <taxon>Pseudomonadota</taxon>
        <taxon>Gammaproteobacteria</taxon>
        <taxon>Thiotrichales</taxon>
        <taxon>Thiotrichaceae</taxon>
        <taxon>Candidatus Marithioploca</taxon>
    </lineage>
</organism>
<comment type="caution">
    <text evidence="1">The sequence shown here is derived from an EMBL/GenBank/DDBJ whole genome shotgun (WGS) entry which is preliminary data.</text>
</comment>
<evidence type="ECO:0000313" key="2">
    <source>
        <dbReference type="Proteomes" id="UP001171945"/>
    </source>
</evidence>
<proteinExistence type="predicted"/>
<evidence type="ECO:0000313" key="1">
    <source>
        <dbReference type="EMBL" id="MDM8562323.1"/>
    </source>
</evidence>
<dbReference type="Proteomes" id="UP001171945">
    <property type="component" value="Unassembled WGS sequence"/>
</dbReference>
<name>A0ABT7VS16_9GAMM</name>